<dbReference type="Gene3D" id="3.10.450.50">
    <property type="match status" value="1"/>
</dbReference>
<feature type="domain" description="SnoaL-like" evidence="2">
    <location>
        <begin position="40"/>
        <end position="151"/>
    </location>
</feature>
<protein>
    <submittedName>
        <fullName evidence="3">Nuclear transport factor 2 family protein</fullName>
    </submittedName>
</protein>
<proteinExistence type="predicted"/>
<evidence type="ECO:0000313" key="3">
    <source>
        <dbReference type="EMBL" id="MEN7538551.1"/>
    </source>
</evidence>
<dbReference type="RefSeq" id="WP_346786011.1">
    <property type="nucleotide sequence ID" value="NZ_JBDLBR010000006.1"/>
</dbReference>
<dbReference type="InterPro" id="IPR037401">
    <property type="entry name" value="SnoaL-like"/>
</dbReference>
<accession>A0ABV0D0Q6</accession>
<gene>
    <name evidence="3" type="ORF">ABDJ38_15325</name>
</gene>
<keyword evidence="1" id="KW-0732">Signal</keyword>
<keyword evidence="4" id="KW-1185">Reference proteome</keyword>
<dbReference type="InterPro" id="IPR032710">
    <property type="entry name" value="NTF2-like_dom_sf"/>
</dbReference>
<feature type="signal peptide" evidence="1">
    <location>
        <begin position="1"/>
        <end position="21"/>
    </location>
</feature>
<evidence type="ECO:0000259" key="2">
    <source>
        <dbReference type="Pfam" id="PF12680"/>
    </source>
</evidence>
<reference evidence="3 4" key="1">
    <citation type="submission" date="2024-05" db="EMBL/GenBank/DDBJ databases">
        <authorList>
            <person name="Park S."/>
        </authorList>
    </citation>
    <scope>NUCLEOTIDE SEQUENCE [LARGE SCALE GENOMIC DNA]</scope>
    <source>
        <strain evidence="3 4">DGU5</strain>
    </source>
</reference>
<dbReference type="Proteomes" id="UP001484535">
    <property type="component" value="Unassembled WGS sequence"/>
</dbReference>
<comment type="caution">
    <text evidence="3">The sequence shown here is derived from an EMBL/GenBank/DDBJ whole genome shotgun (WGS) entry which is preliminary data.</text>
</comment>
<name>A0ABV0D0Q6_9SPHN</name>
<sequence>MRSTGLALAAASLTIAAPVAAEEAPPRDYTAVSAATAPVAEAYFQAYTSRDWDALEGLLADNATFRDPTATLVFGGVESVGREAMMERFRLGYAGITHMEFTPFRQIVSGDVALAEGALHWGLDLGEGHTVDSVTPMVIVLTLADGKVVEHRDYVDYAPFLAAVRKARAAG</sequence>
<feature type="chain" id="PRO_5047300335" evidence="1">
    <location>
        <begin position="22"/>
        <end position="171"/>
    </location>
</feature>
<dbReference type="SUPFAM" id="SSF54427">
    <property type="entry name" value="NTF2-like"/>
    <property type="match status" value="1"/>
</dbReference>
<dbReference type="EMBL" id="JBDLBR010000006">
    <property type="protein sequence ID" value="MEN7538551.1"/>
    <property type="molecule type" value="Genomic_DNA"/>
</dbReference>
<evidence type="ECO:0000256" key="1">
    <source>
        <dbReference type="SAM" id="SignalP"/>
    </source>
</evidence>
<dbReference type="Pfam" id="PF12680">
    <property type="entry name" value="SnoaL_2"/>
    <property type="match status" value="1"/>
</dbReference>
<organism evidence="3 4">
    <name type="scientific">Aurantiacibacter flavus</name>
    <dbReference type="NCBI Taxonomy" id="3145232"/>
    <lineage>
        <taxon>Bacteria</taxon>
        <taxon>Pseudomonadati</taxon>
        <taxon>Pseudomonadota</taxon>
        <taxon>Alphaproteobacteria</taxon>
        <taxon>Sphingomonadales</taxon>
        <taxon>Erythrobacteraceae</taxon>
        <taxon>Aurantiacibacter</taxon>
    </lineage>
</organism>
<evidence type="ECO:0000313" key="4">
    <source>
        <dbReference type="Proteomes" id="UP001484535"/>
    </source>
</evidence>